<evidence type="ECO:0000313" key="1">
    <source>
        <dbReference type="Ensembl" id="ENSPSNP00000007640.1"/>
    </source>
</evidence>
<keyword evidence="2" id="KW-1185">Reference proteome</keyword>
<dbReference type="PANTHER" id="PTHR15175">
    <property type="entry name" value="NEUTROPHIL CYTOSOLIC FACTOR 2, NEUTROPHIL NADPH OXIDASE FACTOR 2"/>
    <property type="match status" value="1"/>
</dbReference>
<dbReference type="InterPro" id="IPR051864">
    <property type="entry name" value="NCF2_NOXA1"/>
</dbReference>
<reference evidence="1" key="3">
    <citation type="submission" date="2025-09" db="UniProtKB">
        <authorList>
            <consortium name="Ensembl"/>
        </authorList>
    </citation>
    <scope>IDENTIFICATION</scope>
</reference>
<dbReference type="GO" id="GO:0042554">
    <property type="term" value="P:superoxide anion generation"/>
    <property type="evidence" value="ECO:0007669"/>
    <property type="project" value="TreeGrafter"/>
</dbReference>
<evidence type="ECO:0008006" key="3">
    <source>
        <dbReference type="Google" id="ProtNLM"/>
    </source>
</evidence>
<dbReference type="AlphaFoldDB" id="A0A8C9BIN8"/>
<dbReference type="GO" id="GO:0016176">
    <property type="term" value="F:superoxide-generating NADPH oxidase activator activity"/>
    <property type="evidence" value="ECO:0007669"/>
    <property type="project" value="TreeGrafter"/>
</dbReference>
<accession>A0A8C9BIN8</accession>
<organism evidence="1 2">
    <name type="scientific">Phocoena sinus</name>
    <name type="common">Vaquita</name>
    <dbReference type="NCBI Taxonomy" id="42100"/>
    <lineage>
        <taxon>Eukaryota</taxon>
        <taxon>Metazoa</taxon>
        <taxon>Chordata</taxon>
        <taxon>Craniata</taxon>
        <taxon>Vertebrata</taxon>
        <taxon>Euteleostomi</taxon>
        <taxon>Mammalia</taxon>
        <taxon>Eutheria</taxon>
        <taxon>Laurasiatheria</taxon>
        <taxon>Artiodactyla</taxon>
        <taxon>Whippomorpha</taxon>
        <taxon>Cetacea</taxon>
        <taxon>Odontoceti</taxon>
        <taxon>Phocoenidae</taxon>
        <taxon>Phocoena</taxon>
    </lineage>
</organism>
<dbReference type="PANTHER" id="PTHR15175:SF4">
    <property type="entry name" value="NADPH OXIDASE ACTIVATOR 1"/>
    <property type="match status" value="1"/>
</dbReference>
<dbReference type="Ensembl" id="ENSPSNT00000008669.1">
    <property type="protein sequence ID" value="ENSPSNP00000007640.1"/>
    <property type="gene ID" value="ENSPSNG00000005646.1"/>
</dbReference>
<dbReference type="Gene3D" id="1.25.40.10">
    <property type="entry name" value="Tetratricopeptide repeat domain"/>
    <property type="match status" value="1"/>
</dbReference>
<dbReference type="Proteomes" id="UP000694554">
    <property type="component" value="Chromosome 6"/>
</dbReference>
<dbReference type="InterPro" id="IPR011990">
    <property type="entry name" value="TPR-like_helical_dom_sf"/>
</dbReference>
<dbReference type="GeneTree" id="ENSGT00530000063843"/>
<name>A0A8C9BIN8_PHOSS</name>
<reference evidence="1" key="2">
    <citation type="submission" date="2025-08" db="UniProtKB">
        <authorList>
            <consortium name="Ensembl"/>
        </authorList>
    </citation>
    <scope>IDENTIFICATION</scope>
</reference>
<sequence>MPSLGDLVRDWHRGAQAVARGDWDYALRLFSSVPEPSARMRFNVGCVHLLAGDPEAALQAFDQAVTKDACMAVGFFQRGVANFQLGR</sequence>
<proteinExistence type="predicted"/>
<dbReference type="SUPFAM" id="SSF48452">
    <property type="entry name" value="TPR-like"/>
    <property type="match status" value="1"/>
</dbReference>
<reference evidence="1" key="1">
    <citation type="submission" date="2019-08" db="EMBL/GenBank/DDBJ databases">
        <title>Phocoena sinus (Vaquita) genome, mPhoSin1, primary haplotype.</title>
        <authorList>
            <person name="Morin P."/>
            <person name="Mountcastle J."/>
            <person name="Fungtammasan C."/>
            <person name="Rhie A."/>
            <person name="Rojas-Bracho L."/>
            <person name="Smith C.R."/>
            <person name="Taylor B.L."/>
            <person name="Gulland F.M.D."/>
            <person name="Musser W."/>
            <person name="Houck M."/>
            <person name="Haase B."/>
            <person name="Paez S."/>
            <person name="Howe K."/>
            <person name="Torrance J."/>
            <person name="Formenti G."/>
            <person name="Phillippy A."/>
            <person name="Ryder O."/>
            <person name="Jarvis E.D."/>
            <person name="Fedrigo O."/>
        </authorList>
    </citation>
    <scope>NUCLEOTIDE SEQUENCE [LARGE SCALE GENOMIC DNA]</scope>
</reference>
<evidence type="ECO:0000313" key="2">
    <source>
        <dbReference type="Proteomes" id="UP000694554"/>
    </source>
</evidence>
<protein>
    <recommendedName>
        <fullName evidence="3">NADPH oxidase activator 1</fullName>
    </recommendedName>
</protein>